<protein>
    <submittedName>
        <fullName evidence="2">Uncharacterized protein</fullName>
    </submittedName>
</protein>
<feature type="compositionally biased region" description="Basic and acidic residues" evidence="1">
    <location>
        <begin position="158"/>
        <end position="169"/>
    </location>
</feature>
<keyword evidence="3" id="KW-1185">Reference proteome</keyword>
<reference evidence="2" key="2">
    <citation type="submission" date="2022-06" db="UniProtKB">
        <authorList>
            <consortium name="EnsemblMetazoa"/>
        </authorList>
    </citation>
    <scope>IDENTIFICATION</scope>
    <source>
        <strain evidence="2">DF5081</strain>
    </source>
</reference>
<feature type="compositionally biased region" description="Acidic residues" evidence="1">
    <location>
        <begin position="213"/>
        <end position="222"/>
    </location>
</feature>
<evidence type="ECO:0000313" key="3">
    <source>
        <dbReference type="Proteomes" id="UP000005237"/>
    </source>
</evidence>
<sequence>MSTDEPLDPALFSTPVDDEELDSLFSEVSEFFESNPPSASEADLDTIETLKSILDDKKKQKRAVQKDLEQMRIYSDKFTVTNELLKRKISGFEAAEKQLEENTQLLKSLKANPDKSKGVQSRKSKEDDAIRRLKASANDFPAPIAFPLYPEYQTPQDTRPKSDLKEKNNKKLQKRVSIESESTRPLNIAETYPGIQLLSPAASPKSVDPSTNEPEEVDDLPEDSSTLSLDESGTTQDPSMMNMLFSPLRNENNVQEEPVVEFSMTAHMNDYNKRQAAEKAKRELMRTTMEDENEDDPDDSLMAPVNAKEAVDQTVFSDLSDDSLDESAEDEDDFYAPEGEEMDQSNWGSDD</sequence>
<feature type="compositionally biased region" description="Basic and acidic residues" evidence="1">
    <location>
        <begin position="270"/>
        <end position="289"/>
    </location>
</feature>
<accession>A0A8R1EG39</accession>
<feature type="compositionally biased region" description="Acidic residues" evidence="1">
    <location>
        <begin position="290"/>
        <end position="299"/>
    </location>
</feature>
<dbReference type="EnsemblMetazoa" id="CJA32910.1">
    <property type="protein sequence ID" value="CJA32910.1"/>
    <property type="gene ID" value="WBGene00208757"/>
</dbReference>
<dbReference type="AlphaFoldDB" id="A0A8R1EG39"/>
<name>A0A8R1EG39_CAEJA</name>
<evidence type="ECO:0000256" key="1">
    <source>
        <dbReference type="SAM" id="MobiDB-lite"/>
    </source>
</evidence>
<reference evidence="3" key="1">
    <citation type="submission" date="2010-08" db="EMBL/GenBank/DDBJ databases">
        <authorList>
            <consortium name="Caenorhabditis japonica Sequencing Consortium"/>
            <person name="Wilson R.K."/>
        </authorList>
    </citation>
    <scope>NUCLEOTIDE SEQUENCE [LARGE SCALE GENOMIC DNA]</scope>
    <source>
        <strain evidence="3">DF5081</strain>
    </source>
</reference>
<feature type="compositionally biased region" description="Acidic residues" evidence="1">
    <location>
        <begin position="319"/>
        <end position="351"/>
    </location>
</feature>
<feature type="compositionally biased region" description="Basic and acidic residues" evidence="1">
    <location>
        <begin position="112"/>
        <end position="131"/>
    </location>
</feature>
<evidence type="ECO:0000313" key="2">
    <source>
        <dbReference type="EnsemblMetazoa" id="CJA32910.1"/>
    </source>
</evidence>
<feature type="compositionally biased region" description="Low complexity" evidence="1">
    <location>
        <begin position="250"/>
        <end position="261"/>
    </location>
</feature>
<proteinExistence type="predicted"/>
<feature type="compositionally biased region" description="Polar residues" evidence="1">
    <location>
        <begin position="223"/>
        <end position="239"/>
    </location>
</feature>
<feature type="region of interest" description="Disordered" evidence="1">
    <location>
        <begin position="105"/>
        <end position="351"/>
    </location>
</feature>
<dbReference type="Proteomes" id="UP000005237">
    <property type="component" value="Unassembled WGS sequence"/>
</dbReference>
<organism evidence="2 3">
    <name type="scientific">Caenorhabditis japonica</name>
    <dbReference type="NCBI Taxonomy" id="281687"/>
    <lineage>
        <taxon>Eukaryota</taxon>
        <taxon>Metazoa</taxon>
        <taxon>Ecdysozoa</taxon>
        <taxon>Nematoda</taxon>
        <taxon>Chromadorea</taxon>
        <taxon>Rhabditida</taxon>
        <taxon>Rhabditina</taxon>
        <taxon>Rhabditomorpha</taxon>
        <taxon>Rhabditoidea</taxon>
        <taxon>Rhabditidae</taxon>
        <taxon>Peloderinae</taxon>
        <taxon>Caenorhabditis</taxon>
    </lineage>
</organism>